<dbReference type="PATRIC" id="fig|1129367.4.peg.1535"/>
<dbReference type="EMBL" id="AUXW01000136">
    <property type="protein sequence ID" value="KKE84514.1"/>
    <property type="molecule type" value="Genomic_DNA"/>
</dbReference>
<accession>A0A0F6AGJ3</accession>
<proteinExistence type="predicted"/>
<reference evidence="1 2" key="1">
    <citation type="journal article" date="2015" name="BMC Genomics">
        <title>Genome mining reveals unlocked bioactive potential of marine Gram-negative bacteria.</title>
        <authorList>
            <person name="Machado H."/>
            <person name="Sonnenschein E.C."/>
            <person name="Melchiorsen J."/>
            <person name="Gram L."/>
        </authorList>
    </citation>
    <scope>NUCLEOTIDE SEQUENCE [LARGE SCALE GENOMIC DNA]</scope>
    <source>
        <strain evidence="1 2">S4054</strain>
    </source>
</reference>
<dbReference type="AlphaFoldDB" id="A0A0F6AGJ3"/>
<dbReference type="Proteomes" id="UP000033434">
    <property type="component" value="Unassembled WGS sequence"/>
</dbReference>
<name>A0A0F6AGJ3_9GAMM</name>
<evidence type="ECO:0000313" key="2">
    <source>
        <dbReference type="Proteomes" id="UP000033434"/>
    </source>
</evidence>
<organism evidence="1 2">
    <name type="scientific">Pseudoalteromonas luteoviolacea S4054</name>
    <dbReference type="NCBI Taxonomy" id="1129367"/>
    <lineage>
        <taxon>Bacteria</taxon>
        <taxon>Pseudomonadati</taxon>
        <taxon>Pseudomonadota</taxon>
        <taxon>Gammaproteobacteria</taxon>
        <taxon>Alteromonadales</taxon>
        <taxon>Pseudoalteromonadaceae</taxon>
        <taxon>Pseudoalteromonas</taxon>
    </lineage>
</organism>
<comment type="caution">
    <text evidence="1">The sequence shown here is derived from an EMBL/GenBank/DDBJ whole genome shotgun (WGS) entry which is preliminary data.</text>
</comment>
<protein>
    <submittedName>
        <fullName evidence="1">Uncharacterized protein</fullName>
    </submittedName>
</protein>
<sequence>MQFKNLIIALKVSSIAKLKVRSIISENGADKVGLNTGEGSLRFGNPVWVVNACCSRL</sequence>
<evidence type="ECO:0000313" key="1">
    <source>
        <dbReference type="EMBL" id="KKE84514.1"/>
    </source>
</evidence>
<gene>
    <name evidence="1" type="ORF">N479_08810</name>
</gene>